<keyword evidence="4" id="KW-0804">Transcription</keyword>
<dbReference type="SUPFAM" id="SSF53697">
    <property type="entry name" value="SIS domain"/>
    <property type="match status" value="1"/>
</dbReference>
<dbReference type="PROSITE" id="PS51464">
    <property type="entry name" value="SIS"/>
    <property type="match status" value="1"/>
</dbReference>
<dbReference type="EMBL" id="JBHRYF010000002">
    <property type="protein sequence ID" value="MFC3659728.1"/>
    <property type="molecule type" value="Genomic_DNA"/>
</dbReference>
<evidence type="ECO:0000256" key="1">
    <source>
        <dbReference type="ARBA" id="ARBA00022801"/>
    </source>
</evidence>
<dbReference type="PANTHER" id="PTHR30514:SF20">
    <property type="entry name" value="TRANSCRIPTIONAL REGULATOR"/>
    <property type="match status" value="1"/>
</dbReference>
<dbReference type="Pfam" id="PF01418">
    <property type="entry name" value="HTH_6"/>
    <property type="match status" value="1"/>
</dbReference>
<protein>
    <submittedName>
        <fullName evidence="7">MurR/RpiR family transcriptional regulator</fullName>
    </submittedName>
</protein>
<keyword evidence="1" id="KW-0378">Hydrolase</keyword>
<dbReference type="Gene3D" id="3.40.50.10490">
    <property type="entry name" value="Glucose-6-phosphate isomerase like protein, domain 1"/>
    <property type="match status" value="1"/>
</dbReference>
<dbReference type="InterPro" id="IPR036388">
    <property type="entry name" value="WH-like_DNA-bd_sf"/>
</dbReference>
<feature type="domain" description="SIS" evidence="6">
    <location>
        <begin position="143"/>
        <end position="287"/>
    </location>
</feature>
<dbReference type="InterPro" id="IPR000281">
    <property type="entry name" value="HTH_RpiR"/>
</dbReference>
<dbReference type="Proteomes" id="UP001595724">
    <property type="component" value="Unassembled WGS sequence"/>
</dbReference>
<evidence type="ECO:0000256" key="4">
    <source>
        <dbReference type="ARBA" id="ARBA00023163"/>
    </source>
</evidence>
<dbReference type="Gene3D" id="1.10.10.10">
    <property type="entry name" value="Winged helix-like DNA-binding domain superfamily/Winged helix DNA-binding domain"/>
    <property type="match status" value="1"/>
</dbReference>
<dbReference type="PANTHER" id="PTHR30514">
    <property type="entry name" value="GLUCOKINASE"/>
    <property type="match status" value="1"/>
</dbReference>
<gene>
    <name evidence="7" type="ORF">ACFOM9_06505</name>
</gene>
<proteinExistence type="predicted"/>
<feature type="domain" description="HTH rpiR-type" evidence="5">
    <location>
        <begin position="12"/>
        <end position="88"/>
    </location>
</feature>
<accession>A0ABV7UT55</accession>
<dbReference type="PROSITE" id="PS51071">
    <property type="entry name" value="HTH_RPIR"/>
    <property type="match status" value="1"/>
</dbReference>
<sequence length="297" mass="31930">MAESKTPPATAEELRAEILLRYESLSKRLQQIARYVLDEPNAVALETLAVLAERTGVQPSAIVRFAKSFGFDGATQMQRLFRDGLLSGNASLGYSERVREFTRAVDGKAVGDPGQVLAEFVEGNVLALQNLGGHVGREALAGAVALIAHADTVYVAGVRRSFPVAAYLAYSLHQVDKKTVFIDSVGGMARQQVHAIRAEDLLIAVSYHPYAEETLQTVAAAVDSGCKVLAISDSLVSPVAKPATLVLQVREAEIRKFRSLSASMCLAQALVISYAFAASEKAPPRAARKPAKKRPRK</sequence>
<dbReference type="InterPro" id="IPR046348">
    <property type="entry name" value="SIS_dom_sf"/>
</dbReference>
<evidence type="ECO:0000256" key="2">
    <source>
        <dbReference type="ARBA" id="ARBA00023015"/>
    </source>
</evidence>
<dbReference type="RefSeq" id="WP_386707838.1">
    <property type="nucleotide sequence ID" value="NZ_JBHRYF010000002.1"/>
</dbReference>
<evidence type="ECO:0000256" key="3">
    <source>
        <dbReference type="ARBA" id="ARBA00023125"/>
    </source>
</evidence>
<dbReference type="Pfam" id="PF01380">
    <property type="entry name" value="SIS"/>
    <property type="match status" value="1"/>
</dbReference>
<dbReference type="InterPro" id="IPR035472">
    <property type="entry name" value="RpiR-like_SIS"/>
</dbReference>
<dbReference type="InterPro" id="IPR009057">
    <property type="entry name" value="Homeodomain-like_sf"/>
</dbReference>
<dbReference type="CDD" id="cd05013">
    <property type="entry name" value="SIS_RpiR"/>
    <property type="match status" value="1"/>
</dbReference>
<reference evidence="8" key="1">
    <citation type="journal article" date="2019" name="Int. J. Syst. Evol. Microbiol.">
        <title>The Global Catalogue of Microorganisms (GCM) 10K type strain sequencing project: providing services to taxonomists for standard genome sequencing and annotation.</title>
        <authorList>
            <consortium name="The Broad Institute Genomics Platform"/>
            <consortium name="The Broad Institute Genome Sequencing Center for Infectious Disease"/>
            <person name="Wu L."/>
            <person name="Ma J."/>
        </authorList>
    </citation>
    <scope>NUCLEOTIDE SEQUENCE [LARGE SCALE GENOMIC DNA]</scope>
    <source>
        <strain evidence="8">KCTC 42211</strain>
    </source>
</reference>
<keyword evidence="2" id="KW-0805">Transcription regulation</keyword>
<evidence type="ECO:0000313" key="7">
    <source>
        <dbReference type="EMBL" id="MFC3659728.1"/>
    </source>
</evidence>
<dbReference type="InterPro" id="IPR001347">
    <property type="entry name" value="SIS_dom"/>
</dbReference>
<organism evidence="7 8">
    <name type="scientific">Luteimonas notoginsengisoli</name>
    <dbReference type="NCBI Taxonomy" id="1578200"/>
    <lineage>
        <taxon>Bacteria</taxon>
        <taxon>Pseudomonadati</taxon>
        <taxon>Pseudomonadota</taxon>
        <taxon>Gammaproteobacteria</taxon>
        <taxon>Lysobacterales</taxon>
        <taxon>Lysobacteraceae</taxon>
        <taxon>Luteimonas</taxon>
    </lineage>
</organism>
<evidence type="ECO:0000259" key="6">
    <source>
        <dbReference type="PROSITE" id="PS51464"/>
    </source>
</evidence>
<comment type="caution">
    <text evidence="7">The sequence shown here is derived from an EMBL/GenBank/DDBJ whole genome shotgun (WGS) entry which is preliminary data.</text>
</comment>
<dbReference type="InterPro" id="IPR001261">
    <property type="entry name" value="ArgE/DapE_CS"/>
</dbReference>
<keyword evidence="3" id="KW-0238">DNA-binding</keyword>
<dbReference type="PROSITE" id="PS00758">
    <property type="entry name" value="ARGE_DAPE_CPG2_1"/>
    <property type="match status" value="1"/>
</dbReference>
<evidence type="ECO:0000259" key="5">
    <source>
        <dbReference type="PROSITE" id="PS51071"/>
    </source>
</evidence>
<dbReference type="SUPFAM" id="SSF46689">
    <property type="entry name" value="Homeodomain-like"/>
    <property type="match status" value="1"/>
</dbReference>
<name>A0ABV7UT55_9GAMM</name>
<dbReference type="InterPro" id="IPR047640">
    <property type="entry name" value="RpiR-like"/>
</dbReference>
<evidence type="ECO:0000313" key="8">
    <source>
        <dbReference type="Proteomes" id="UP001595724"/>
    </source>
</evidence>
<keyword evidence="8" id="KW-1185">Reference proteome</keyword>